<sequence>MPKWKAIEASFLNQSYPQQLGELAASLARLKSWSQKKASREIVPVLLQENLLYVNLLQKQNHANNVELTQLQELLQGWVNQGDKLTEVGNLAEISATWSGRVLDMSGLLIVADSKTA</sequence>
<comment type="caution">
    <text evidence="1">The sequence shown here is derived from an EMBL/GenBank/DDBJ whole genome shotgun (WGS) entry which is preliminary data.</text>
</comment>
<reference evidence="2" key="1">
    <citation type="journal article" date="2021" name="Science">
        <title>Hunting the eagle killer: A cyanobacterial neurotoxin causes vacuolar myelinopathy.</title>
        <authorList>
            <person name="Breinlinger S."/>
            <person name="Phillips T.J."/>
            <person name="Haram B.N."/>
            <person name="Mares J."/>
            <person name="Martinez Yerena J.A."/>
            <person name="Hrouzek P."/>
            <person name="Sobotka R."/>
            <person name="Henderson W.M."/>
            <person name="Schmieder P."/>
            <person name="Williams S.M."/>
            <person name="Lauderdale J.D."/>
            <person name="Wilde H.D."/>
            <person name="Gerrin W."/>
            <person name="Kust A."/>
            <person name="Washington J.W."/>
            <person name="Wagner C."/>
            <person name="Geier B."/>
            <person name="Liebeke M."/>
            <person name="Enke H."/>
            <person name="Niedermeyer T.H.J."/>
            <person name="Wilde S.B."/>
        </authorList>
    </citation>
    <scope>NUCLEOTIDE SEQUENCE [LARGE SCALE GENOMIC DNA]</scope>
    <source>
        <strain evidence="2">Thurmond2011</strain>
    </source>
</reference>
<keyword evidence="2" id="KW-1185">Reference proteome</keyword>
<accession>A0AAP5MD99</accession>
<gene>
    <name evidence="1" type="ORF">G7B40_037845</name>
</gene>
<evidence type="ECO:0000313" key="2">
    <source>
        <dbReference type="Proteomes" id="UP000667802"/>
    </source>
</evidence>
<proteinExistence type="predicted"/>
<dbReference type="AlphaFoldDB" id="A0AAP5MD99"/>
<dbReference type="Proteomes" id="UP000667802">
    <property type="component" value="Unassembled WGS sequence"/>
</dbReference>
<dbReference type="EMBL" id="JAALHA020000032">
    <property type="protein sequence ID" value="MDR9900272.1"/>
    <property type="molecule type" value="Genomic_DNA"/>
</dbReference>
<name>A0AAP5MD99_9CYAN</name>
<evidence type="ECO:0000313" key="1">
    <source>
        <dbReference type="EMBL" id="MDR9900272.1"/>
    </source>
</evidence>
<protein>
    <submittedName>
        <fullName evidence="1">Uncharacterized protein</fullName>
    </submittedName>
</protein>
<organism evidence="1 2">
    <name type="scientific">Aetokthonos hydrillicola Thurmond2011</name>
    <dbReference type="NCBI Taxonomy" id="2712845"/>
    <lineage>
        <taxon>Bacteria</taxon>
        <taxon>Bacillati</taxon>
        <taxon>Cyanobacteriota</taxon>
        <taxon>Cyanophyceae</taxon>
        <taxon>Nostocales</taxon>
        <taxon>Hapalosiphonaceae</taxon>
        <taxon>Aetokthonos</taxon>
    </lineage>
</organism>